<evidence type="ECO:0000256" key="3">
    <source>
        <dbReference type="ARBA" id="ARBA00013368"/>
    </source>
</evidence>
<feature type="coiled-coil region" evidence="4">
    <location>
        <begin position="245"/>
        <end position="272"/>
    </location>
</feature>
<dbReference type="GO" id="GO:0006302">
    <property type="term" value="P:double-strand break repair"/>
    <property type="evidence" value="ECO:0007669"/>
    <property type="project" value="InterPro"/>
</dbReference>
<dbReference type="Proteomes" id="UP000471166">
    <property type="component" value="Unassembled WGS sequence"/>
</dbReference>
<dbReference type="RefSeq" id="WP_163848053.1">
    <property type="nucleotide sequence ID" value="NZ_CP107969.1"/>
</dbReference>
<sequence>MQELSSVTSTSDSSTRRLTDLVAAALAADTTVPATVAETVLASFPESAGPATSGTGDTLAGMFVRSITVSGFRGIGPQARLPIQPSLGLTLVVGRNGCGKSSFAEAAEFAITGDNKRWANKSKIWKDGWRNLHEGTTPYIAVELQTECPDNPLTISGSWGPGTALEAGQWTAQRKAGDARPLDRSRLAQPLDLYRPFLSYSELGSLIDGTPSSMYDALHSLLGLDDLTTALAILQRRRLDLDKAIKETKRGKETLLAELSILEDERARTVERQLQARRVDLEALSRVVLGAGESSGAAASLSAVTAVELPSEQTVEAALARLTAATTRLLGVATADAEASSRMLDILILASEFAEDADCRCPVCGEGELDEQWRDSTRQMISDIRTRTIELAEAKKEHEAASAHVCELIRPLPASLSNCPIDSAAAVLAWQEWAELAGSEPTSLTSQMPVRHQRARAELAALQARVRTELARLDDVWAPLARQIAGWVEMATTCAGAPDELKTVKAAENWLKNAAGTLRNERMRPLTELSQRVWTTLRQQSNVELGDVVLEGTAQTRRVNLDVTVDGVAGAALGVMSQGELHALGLSLFLPRATAEQSPFRFLMIDDPVQSMDPAKVDGLARVLADVARTRQVIVFTHDLRLPEAVRRLQIPATVLDVQRRERSVVEVRVSIDPVRRYIDDARALSLTRNLPRAEADEMIALCCRLAIESAATTKVRRVLGEHGFRQSDITEQLERAERTVQKLALAVFYDRTRESDVLTHLDKELAPWASEVVRTCNSGAHGCTRDELGDLVNRAERIAKWINR</sequence>
<dbReference type="Pfam" id="PF13476">
    <property type="entry name" value="AAA_23"/>
    <property type="match status" value="1"/>
</dbReference>
<dbReference type="Gene3D" id="3.40.50.300">
    <property type="entry name" value="P-loop containing nucleotide triphosphate hydrolases"/>
    <property type="match status" value="2"/>
</dbReference>
<comment type="caution">
    <text evidence="6">The sequence shown here is derived from an EMBL/GenBank/DDBJ whole genome shotgun (WGS) entry which is preliminary data.</text>
</comment>
<dbReference type="AlphaFoldDB" id="A0A6P1D1P2"/>
<name>A0A6P1D1P2_9NOCA</name>
<proteinExistence type="inferred from homology"/>
<dbReference type="SUPFAM" id="SSF52540">
    <property type="entry name" value="P-loop containing nucleoside triphosphate hydrolases"/>
    <property type="match status" value="1"/>
</dbReference>
<dbReference type="GO" id="GO:0016887">
    <property type="term" value="F:ATP hydrolysis activity"/>
    <property type="evidence" value="ECO:0007669"/>
    <property type="project" value="InterPro"/>
</dbReference>
<dbReference type="PANTHER" id="PTHR32114">
    <property type="entry name" value="ABC TRANSPORTER ABCH.3"/>
    <property type="match status" value="1"/>
</dbReference>
<evidence type="ECO:0000256" key="1">
    <source>
        <dbReference type="ARBA" id="ARBA00006930"/>
    </source>
</evidence>
<dbReference type="InterPro" id="IPR038729">
    <property type="entry name" value="Rad50/SbcC_AAA"/>
</dbReference>
<organism evidence="6 7">
    <name type="scientific">Nocardia cyriacigeorgica</name>
    <dbReference type="NCBI Taxonomy" id="135487"/>
    <lineage>
        <taxon>Bacteria</taxon>
        <taxon>Bacillati</taxon>
        <taxon>Actinomycetota</taxon>
        <taxon>Actinomycetes</taxon>
        <taxon>Mycobacteriales</taxon>
        <taxon>Nocardiaceae</taxon>
        <taxon>Nocardia</taxon>
    </lineage>
</organism>
<comment type="subunit">
    <text evidence="2">Heterodimer of SbcC and SbcD.</text>
</comment>
<evidence type="ECO:0000256" key="2">
    <source>
        <dbReference type="ARBA" id="ARBA00011322"/>
    </source>
</evidence>
<evidence type="ECO:0000256" key="4">
    <source>
        <dbReference type="SAM" id="Coils"/>
    </source>
</evidence>
<accession>A0A6P1D1P2</accession>
<comment type="similarity">
    <text evidence="1">Belongs to the SMC family. SbcC subfamily.</text>
</comment>
<dbReference type="PANTHER" id="PTHR32114:SF2">
    <property type="entry name" value="ABC TRANSPORTER ABCH.3"/>
    <property type="match status" value="1"/>
</dbReference>
<keyword evidence="4" id="KW-0175">Coiled coil</keyword>
<reference evidence="6 7" key="1">
    <citation type="submission" date="2020-01" db="EMBL/GenBank/DDBJ databases">
        <title>Genetics and antimicrobial susceptibilities of Nocardia species isolated from the soil; a comparison with species isolated from humans.</title>
        <authorList>
            <person name="Carrasco G."/>
            <person name="Monzon S."/>
            <person name="Sansegundo M."/>
            <person name="Garcia E."/>
            <person name="Garrido N."/>
            <person name="Medina M.J."/>
            <person name="Villalon P."/>
            <person name="Ramirez-Arocha A.C."/>
            <person name="Jimenez P."/>
            <person name="Cuesta I."/>
            <person name="Valdezate S."/>
        </authorList>
    </citation>
    <scope>NUCLEOTIDE SEQUENCE [LARGE SCALE GENOMIC DNA]</scope>
    <source>
        <strain evidence="6 7">CNM20110626</strain>
    </source>
</reference>
<evidence type="ECO:0000313" key="7">
    <source>
        <dbReference type="Proteomes" id="UP000471166"/>
    </source>
</evidence>
<protein>
    <recommendedName>
        <fullName evidence="3">Nuclease SbcCD subunit C</fullName>
    </recommendedName>
</protein>
<evidence type="ECO:0000259" key="5">
    <source>
        <dbReference type="Pfam" id="PF13476"/>
    </source>
</evidence>
<feature type="domain" description="Rad50/SbcC-type AAA" evidence="5">
    <location>
        <begin position="66"/>
        <end position="145"/>
    </location>
</feature>
<dbReference type="EMBL" id="JAAGVB010000082">
    <property type="protein sequence ID" value="NEW36545.1"/>
    <property type="molecule type" value="Genomic_DNA"/>
</dbReference>
<gene>
    <name evidence="6" type="ORF">GV791_28895</name>
</gene>
<dbReference type="InterPro" id="IPR027417">
    <property type="entry name" value="P-loop_NTPase"/>
</dbReference>
<evidence type="ECO:0000313" key="6">
    <source>
        <dbReference type="EMBL" id="NEW36545.1"/>
    </source>
</evidence>